<dbReference type="CDD" id="cd04506">
    <property type="entry name" value="SGNH_hydrolase_YpmR_like"/>
    <property type="match status" value="1"/>
</dbReference>
<sequence>MRLTLPIAIICIFLLTSCNQSAKVNGLPVGDKEIALIEKTKVPESFLPQDISVVAVGDSLTEGVGDSTNSGGYVPYLEKLLEENKGINDATFTNFGVKGNRSDQLLKKLQSKEVKDTIKNADYVIVTIGGNDIMKVVREHFTNLNLDAFKNQKGLYEKNLKKVLSIIQNENPNSQIVLVGLYNPFYKWFADIKEINEIIDNWNQASINIIMEHQNAYFTEIADIFFQNEENLLHTDYFHPNDKGYDLMARQIFETISKEVLEKHEENQY</sequence>
<gene>
    <name evidence="3" type="ORF">J2Z40_001804</name>
</gene>
<feature type="signal peptide" evidence="1">
    <location>
        <begin position="1"/>
        <end position="22"/>
    </location>
</feature>
<dbReference type="RefSeq" id="WP_066395156.1">
    <property type="nucleotide sequence ID" value="NZ_JAGIKZ010000008.1"/>
</dbReference>
<reference evidence="3 4" key="1">
    <citation type="submission" date="2021-03" db="EMBL/GenBank/DDBJ databases">
        <title>Genomic Encyclopedia of Type Strains, Phase IV (KMG-IV): sequencing the most valuable type-strain genomes for metagenomic binning, comparative biology and taxonomic classification.</title>
        <authorList>
            <person name="Goeker M."/>
        </authorList>
    </citation>
    <scope>NUCLEOTIDE SEQUENCE [LARGE SCALE GENOMIC DNA]</scope>
    <source>
        <strain evidence="3 4">DSM 26675</strain>
    </source>
</reference>
<accession>A0ABS4REB5</accession>
<proteinExistence type="predicted"/>
<name>A0ABS4REB5_9BACI</name>
<dbReference type="Pfam" id="PF13472">
    <property type="entry name" value="Lipase_GDSL_2"/>
    <property type="match status" value="1"/>
</dbReference>
<evidence type="ECO:0000256" key="1">
    <source>
        <dbReference type="SAM" id="SignalP"/>
    </source>
</evidence>
<evidence type="ECO:0000313" key="3">
    <source>
        <dbReference type="EMBL" id="MBP2241242.1"/>
    </source>
</evidence>
<dbReference type="SUPFAM" id="SSF52266">
    <property type="entry name" value="SGNH hydrolase"/>
    <property type="match status" value="1"/>
</dbReference>
<dbReference type="PANTHER" id="PTHR30383">
    <property type="entry name" value="THIOESTERASE 1/PROTEASE 1/LYSOPHOSPHOLIPASE L1"/>
    <property type="match status" value="1"/>
</dbReference>
<keyword evidence="4" id="KW-1185">Reference proteome</keyword>
<dbReference type="Gene3D" id="3.40.50.1110">
    <property type="entry name" value="SGNH hydrolase"/>
    <property type="match status" value="1"/>
</dbReference>
<feature type="chain" id="PRO_5047368819" evidence="1">
    <location>
        <begin position="23"/>
        <end position="269"/>
    </location>
</feature>
<dbReference type="EMBL" id="JAGIKZ010000008">
    <property type="protein sequence ID" value="MBP2241242.1"/>
    <property type="molecule type" value="Genomic_DNA"/>
</dbReference>
<evidence type="ECO:0000313" key="4">
    <source>
        <dbReference type="Proteomes" id="UP001519293"/>
    </source>
</evidence>
<feature type="domain" description="SGNH hydrolase-type esterase" evidence="2">
    <location>
        <begin position="55"/>
        <end position="247"/>
    </location>
</feature>
<protein>
    <submittedName>
        <fullName evidence="3">Lysophospholipase L1-like esterase</fullName>
    </submittedName>
</protein>
<evidence type="ECO:0000259" key="2">
    <source>
        <dbReference type="Pfam" id="PF13472"/>
    </source>
</evidence>
<keyword evidence="1" id="KW-0732">Signal</keyword>
<comment type="caution">
    <text evidence="3">The sequence shown here is derived from an EMBL/GenBank/DDBJ whole genome shotgun (WGS) entry which is preliminary data.</text>
</comment>
<dbReference type="InterPro" id="IPR051532">
    <property type="entry name" value="Ester_Hydrolysis_Enzymes"/>
</dbReference>
<dbReference type="PROSITE" id="PS51257">
    <property type="entry name" value="PROKAR_LIPOPROTEIN"/>
    <property type="match status" value="1"/>
</dbReference>
<organism evidence="3 4">
    <name type="scientific">Cytobacillus eiseniae</name>
    <dbReference type="NCBI Taxonomy" id="762947"/>
    <lineage>
        <taxon>Bacteria</taxon>
        <taxon>Bacillati</taxon>
        <taxon>Bacillota</taxon>
        <taxon>Bacilli</taxon>
        <taxon>Bacillales</taxon>
        <taxon>Bacillaceae</taxon>
        <taxon>Cytobacillus</taxon>
    </lineage>
</organism>
<dbReference type="Proteomes" id="UP001519293">
    <property type="component" value="Unassembled WGS sequence"/>
</dbReference>
<dbReference type="InterPro" id="IPR013830">
    <property type="entry name" value="SGNH_hydro"/>
</dbReference>
<dbReference type="InterPro" id="IPR036514">
    <property type="entry name" value="SGNH_hydro_sf"/>
</dbReference>
<dbReference type="PANTHER" id="PTHR30383:SF27">
    <property type="entry name" value="SPORE GERMINATION LIPASE LIPC"/>
    <property type="match status" value="1"/>
</dbReference>